<keyword evidence="1" id="KW-1133">Transmembrane helix</keyword>
<keyword evidence="1" id="KW-0812">Transmembrane</keyword>
<dbReference type="PANTHER" id="PTHR34368:SF1">
    <property type="entry name" value="OS01G0962200 PROTEIN"/>
    <property type="match status" value="1"/>
</dbReference>
<evidence type="ECO:0000256" key="1">
    <source>
        <dbReference type="SAM" id="Phobius"/>
    </source>
</evidence>
<name>A0ABQ6CDP5_9BURK</name>
<dbReference type="Proteomes" id="UP001156903">
    <property type="component" value="Unassembled WGS sequence"/>
</dbReference>
<feature type="transmembrane region" description="Helical" evidence="1">
    <location>
        <begin position="163"/>
        <end position="184"/>
    </location>
</feature>
<sequence>MRLPAVSPSPAFARWATALLLLWLLALTAGPALSEALGFTLNAHGHGHAHAHLHAHGHPFVDARTLFGIPNVMDVLTNAPLTLAGLWGLLALRGRTLPGATQKAALVFFAGLVATGFGSAGYHWAPDVSGLVWDRLGMAVTFAGAISLAVAERVGQVPARWSLHLSLPLATFSAILPAFTGNVLPWAVMQFGGMALIVWLALRTPVAGAIGIRLGALIGLYALAKALELGDAAVFHATADTLSGHSLKHLTAALAAWPVIVALRPQRPAKAPASLRQNAPGRAA</sequence>
<feature type="transmembrane region" description="Helical" evidence="1">
    <location>
        <begin position="75"/>
        <end position="92"/>
    </location>
</feature>
<gene>
    <name evidence="2" type="ORF">GCM10007935_38020</name>
</gene>
<feature type="transmembrane region" description="Helical" evidence="1">
    <location>
        <begin position="196"/>
        <end position="223"/>
    </location>
</feature>
<dbReference type="RefSeq" id="WP_284309111.1">
    <property type="nucleotide sequence ID" value="NZ_BSPB01000054.1"/>
</dbReference>
<feature type="transmembrane region" description="Helical" evidence="1">
    <location>
        <begin position="104"/>
        <end position="125"/>
    </location>
</feature>
<dbReference type="EMBL" id="BSPB01000054">
    <property type="protein sequence ID" value="GLS16362.1"/>
    <property type="molecule type" value="Genomic_DNA"/>
</dbReference>
<accession>A0ABQ6CDP5</accession>
<organism evidence="2 3">
    <name type="scientific">Hydrogenophaga electricum</name>
    <dbReference type="NCBI Taxonomy" id="1230953"/>
    <lineage>
        <taxon>Bacteria</taxon>
        <taxon>Pseudomonadati</taxon>
        <taxon>Pseudomonadota</taxon>
        <taxon>Betaproteobacteria</taxon>
        <taxon>Burkholderiales</taxon>
        <taxon>Comamonadaceae</taxon>
        <taxon>Hydrogenophaga</taxon>
    </lineage>
</organism>
<evidence type="ECO:0008006" key="4">
    <source>
        <dbReference type="Google" id="ProtNLM"/>
    </source>
</evidence>
<proteinExistence type="predicted"/>
<evidence type="ECO:0000313" key="3">
    <source>
        <dbReference type="Proteomes" id="UP001156903"/>
    </source>
</evidence>
<comment type="caution">
    <text evidence="2">The sequence shown here is derived from an EMBL/GenBank/DDBJ whole genome shotgun (WGS) entry which is preliminary data.</text>
</comment>
<feature type="transmembrane region" description="Helical" evidence="1">
    <location>
        <begin position="131"/>
        <end position="151"/>
    </location>
</feature>
<keyword evidence="3" id="KW-1185">Reference proteome</keyword>
<evidence type="ECO:0000313" key="2">
    <source>
        <dbReference type="EMBL" id="GLS16362.1"/>
    </source>
</evidence>
<keyword evidence="1" id="KW-0472">Membrane</keyword>
<reference evidence="3" key="1">
    <citation type="journal article" date="2019" name="Int. J. Syst. Evol. Microbiol.">
        <title>The Global Catalogue of Microorganisms (GCM) 10K type strain sequencing project: providing services to taxonomists for standard genome sequencing and annotation.</title>
        <authorList>
            <consortium name="The Broad Institute Genomics Platform"/>
            <consortium name="The Broad Institute Genome Sequencing Center for Infectious Disease"/>
            <person name="Wu L."/>
            <person name="Ma J."/>
        </authorList>
    </citation>
    <scope>NUCLEOTIDE SEQUENCE [LARGE SCALE GENOMIC DNA]</scope>
    <source>
        <strain evidence="3">NBRC 109341</strain>
    </source>
</reference>
<protein>
    <recommendedName>
        <fullName evidence="4">Alkaline phytoceramidase</fullName>
    </recommendedName>
</protein>
<dbReference type="PANTHER" id="PTHR34368">
    <property type="entry name" value="OS01G0962200 PROTEIN"/>
    <property type="match status" value="1"/>
</dbReference>